<feature type="compositionally biased region" description="Acidic residues" evidence="3">
    <location>
        <begin position="65"/>
        <end position="80"/>
    </location>
</feature>
<reference evidence="5" key="2">
    <citation type="submission" date="2023-06" db="EMBL/GenBank/DDBJ databases">
        <authorList>
            <person name="Ma L."/>
            <person name="Liu K.-W."/>
            <person name="Li Z."/>
            <person name="Hsiao Y.-Y."/>
            <person name="Qi Y."/>
            <person name="Fu T."/>
            <person name="Tang G."/>
            <person name="Zhang D."/>
            <person name="Sun W.-H."/>
            <person name="Liu D.-K."/>
            <person name="Li Y."/>
            <person name="Chen G.-Z."/>
            <person name="Liu X.-D."/>
            <person name="Liao X.-Y."/>
            <person name="Jiang Y.-T."/>
            <person name="Yu X."/>
            <person name="Hao Y."/>
            <person name="Huang J."/>
            <person name="Zhao X.-W."/>
            <person name="Ke S."/>
            <person name="Chen Y.-Y."/>
            <person name="Wu W.-L."/>
            <person name="Hsu J.-L."/>
            <person name="Lin Y.-F."/>
            <person name="Huang M.-D."/>
            <person name="Li C.-Y."/>
            <person name="Huang L."/>
            <person name="Wang Z.-W."/>
            <person name="Zhao X."/>
            <person name="Zhong W.-Y."/>
            <person name="Peng D.-H."/>
            <person name="Ahmad S."/>
            <person name="Lan S."/>
            <person name="Zhang J.-S."/>
            <person name="Tsai W.-C."/>
            <person name="Van De Peer Y."/>
            <person name="Liu Z.-J."/>
        </authorList>
    </citation>
    <scope>NUCLEOTIDE SEQUENCE</scope>
    <source>
        <strain evidence="5">SCP</strain>
        <tissue evidence="5">Leaves</tissue>
    </source>
</reference>
<accession>A0AAV9BAC3</accession>
<gene>
    <name evidence="5" type="ORF">QJS04_geneDACA009763</name>
</gene>
<organism evidence="5 6">
    <name type="scientific">Acorus gramineus</name>
    <name type="common">Dwarf sweet flag</name>
    <dbReference type="NCBI Taxonomy" id="55184"/>
    <lineage>
        <taxon>Eukaryota</taxon>
        <taxon>Viridiplantae</taxon>
        <taxon>Streptophyta</taxon>
        <taxon>Embryophyta</taxon>
        <taxon>Tracheophyta</taxon>
        <taxon>Spermatophyta</taxon>
        <taxon>Magnoliopsida</taxon>
        <taxon>Liliopsida</taxon>
        <taxon>Acoraceae</taxon>
        <taxon>Acorus</taxon>
    </lineage>
</organism>
<dbReference type="PRINTS" id="PR00503">
    <property type="entry name" value="BROMODOMAIN"/>
</dbReference>
<dbReference type="EMBL" id="JAUJYN010000004">
    <property type="protein sequence ID" value="KAK1273644.1"/>
    <property type="molecule type" value="Genomic_DNA"/>
</dbReference>
<dbReference type="AlphaFoldDB" id="A0AAV9BAC3"/>
<feature type="compositionally biased region" description="Low complexity" evidence="3">
    <location>
        <begin position="29"/>
        <end position="56"/>
    </location>
</feature>
<feature type="compositionally biased region" description="Polar residues" evidence="3">
    <location>
        <begin position="544"/>
        <end position="562"/>
    </location>
</feature>
<evidence type="ECO:0000256" key="3">
    <source>
        <dbReference type="SAM" id="MobiDB-lite"/>
    </source>
</evidence>
<feature type="compositionally biased region" description="Polar residues" evidence="3">
    <location>
        <begin position="524"/>
        <end position="533"/>
    </location>
</feature>
<evidence type="ECO:0000256" key="1">
    <source>
        <dbReference type="ARBA" id="ARBA00023117"/>
    </source>
</evidence>
<feature type="compositionally biased region" description="Polar residues" evidence="3">
    <location>
        <begin position="691"/>
        <end position="710"/>
    </location>
</feature>
<evidence type="ECO:0000313" key="6">
    <source>
        <dbReference type="Proteomes" id="UP001179952"/>
    </source>
</evidence>
<comment type="caution">
    <text evidence="5">The sequence shown here is derived from an EMBL/GenBank/DDBJ whole genome shotgun (WGS) entry which is preliminary data.</text>
</comment>
<proteinExistence type="predicted"/>
<keyword evidence="6" id="KW-1185">Reference proteome</keyword>
<dbReference type="Pfam" id="PF00439">
    <property type="entry name" value="Bromodomain"/>
    <property type="match status" value="1"/>
</dbReference>
<feature type="region of interest" description="Disordered" evidence="3">
    <location>
        <begin position="670"/>
        <end position="717"/>
    </location>
</feature>
<dbReference type="SMART" id="SM00297">
    <property type="entry name" value="BROMO"/>
    <property type="match status" value="1"/>
</dbReference>
<dbReference type="Proteomes" id="UP001179952">
    <property type="component" value="Unassembled WGS sequence"/>
</dbReference>
<dbReference type="SUPFAM" id="SSF47370">
    <property type="entry name" value="Bromodomain"/>
    <property type="match status" value="1"/>
</dbReference>
<keyword evidence="1 2" id="KW-0103">Bromodomain</keyword>
<feature type="compositionally biased region" description="Basic residues" evidence="3">
    <location>
        <begin position="83"/>
        <end position="92"/>
    </location>
</feature>
<evidence type="ECO:0000256" key="2">
    <source>
        <dbReference type="PROSITE-ProRule" id="PRU00035"/>
    </source>
</evidence>
<evidence type="ECO:0000313" key="5">
    <source>
        <dbReference type="EMBL" id="KAK1273644.1"/>
    </source>
</evidence>
<evidence type="ECO:0000259" key="4">
    <source>
        <dbReference type="PROSITE" id="PS50014"/>
    </source>
</evidence>
<dbReference type="Gene3D" id="1.20.920.10">
    <property type="entry name" value="Bromodomain-like"/>
    <property type="match status" value="1"/>
</dbReference>
<feature type="region of interest" description="Disordered" evidence="3">
    <location>
        <begin position="1"/>
        <end position="166"/>
    </location>
</feature>
<dbReference type="PROSITE" id="PS50014">
    <property type="entry name" value="BROMODOMAIN_2"/>
    <property type="match status" value="1"/>
</dbReference>
<name>A0AAV9BAC3_ACOGR</name>
<feature type="compositionally biased region" description="Basic and acidic residues" evidence="3">
    <location>
        <begin position="489"/>
        <end position="503"/>
    </location>
</feature>
<reference evidence="5" key="1">
    <citation type="journal article" date="2023" name="Nat. Commun.">
        <title>Diploid and tetraploid genomes of Acorus and the evolution of monocots.</title>
        <authorList>
            <person name="Ma L."/>
            <person name="Liu K.W."/>
            <person name="Li Z."/>
            <person name="Hsiao Y.Y."/>
            <person name="Qi Y."/>
            <person name="Fu T."/>
            <person name="Tang G.D."/>
            <person name="Zhang D."/>
            <person name="Sun W.H."/>
            <person name="Liu D.K."/>
            <person name="Li Y."/>
            <person name="Chen G.Z."/>
            <person name="Liu X.D."/>
            <person name="Liao X.Y."/>
            <person name="Jiang Y.T."/>
            <person name="Yu X."/>
            <person name="Hao Y."/>
            <person name="Huang J."/>
            <person name="Zhao X.W."/>
            <person name="Ke S."/>
            <person name="Chen Y.Y."/>
            <person name="Wu W.L."/>
            <person name="Hsu J.L."/>
            <person name="Lin Y.F."/>
            <person name="Huang M.D."/>
            <person name="Li C.Y."/>
            <person name="Huang L."/>
            <person name="Wang Z.W."/>
            <person name="Zhao X."/>
            <person name="Zhong W.Y."/>
            <person name="Peng D.H."/>
            <person name="Ahmad S."/>
            <person name="Lan S."/>
            <person name="Zhang J.S."/>
            <person name="Tsai W.C."/>
            <person name="Van de Peer Y."/>
            <person name="Liu Z.J."/>
        </authorList>
    </citation>
    <scope>NUCLEOTIDE SEQUENCE</scope>
    <source>
        <strain evidence="5">SCP</strain>
    </source>
</reference>
<dbReference type="InterPro" id="IPR051831">
    <property type="entry name" value="Bromodomain_contain_prot"/>
</dbReference>
<dbReference type="PANTHER" id="PTHR22881">
    <property type="entry name" value="BROMODOMAIN CONTAINING PROTEIN"/>
    <property type="match status" value="1"/>
</dbReference>
<dbReference type="InterPro" id="IPR001487">
    <property type="entry name" value="Bromodomain"/>
</dbReference>
<feature type="domain" description="Bromo" evidence="4">
    <location>
        <begin position="179"/>
        <end position="227"/>
    </location>
</feature>
<dbReference type="PANTHER" id="PTHR22881:SF27">
    <property type="entry name" value="BROMODOMAIN CONTAINING 7_9"/>
    <property type="match status" value="1"/>
</dbReference>
<feature type="region of interest" description="Disordered" evidence="3">
    <location>
        <begin position="635"/>
        <end position="654"/>
    </location>
</feature>
<protein>
    <submittedName>
        <fullName evidence="5">Transcription factor GTE10</fullName>
    </submittedName>
</protein>
<dbReference type="InterPro" id="IPR036427">
    <property type="entry name" value="Bromodomain-like_sf"/>
</dbReference>
<sequence>MGGKAVETKKRRKKGRPSLLDLQKRSLREQQQQQQQELQKRNPNPYIRNPNPNSTRRSTRRNPDPEPEAAEDDEDDEEDGSSGKRREKKLKFVLKLPSGGPDGGGSDAGGSDRFESDGGEGHRTKKRKIGDCGEDDEKSERQNSALKGTDAHPGEPSNSGPTTPLPDEKLLVFILDRLQKKDTYGVFSEPVDPEELPDYHEVIEHPMDFATVRKKLSDGAYANLEQFEARTIHELAMKNFENLRQDSDDDEPEPKVVRRGRPPTKNIIKQTVSRPAIDRASSDFSSNATLANAGDNGIGSNLSHDVSRRGSVLEKPGASNVSTRYGLRNSDPYRWMMENKYEKNDEFMGSGMKGMSMKLGKKNIIVDENRRNTYKLSQQLSSGREPSVFTTFEEERKQLLPIGFHTEHAYARSLARFAVGLGHTAWRVASRKIERSLPPGVKFGPGWVGEYEPPPSNLRSTVPLPRPSQPQLEPSSSQLKSSPSTVAPESHKDDSIISERQEPSNKPSTVEGFHSSRSTPPPVTTESNGNVRRSNYEGGIGSLKTRSPQQHTQLHQSPSMQTTPINGFNSRFGFHFNQVGNMVGPVGSDVSGFSPDGGVVTTHSGMLDMVSRGNNNFTHHHQMHQNRLETENAKVLAGSGGSGSSQESGREPQVGRPLTALHHLQGGPWRGLQQKQQPLNHGSVPPDLNVRFQSPSSPASSGMPVDSQSHPDLALQL</sequence>
<feature type="compositionally biased region" description="Basic and acidic residues" evidence="3">
    <location>
        <begin position="110"/>
        <end position="122"/>
    </location>
</feature>
<feature type="compositionally biased region" description="Low complexity" evidence="3">
    <location>
        <begin position="469"/>
        <end position="484"/>
    </location>
</feature>
<feature type="region of interest" description="Disordered" evidence="3">
    <location>
        <begin position="242"/>
        <end position="325"/>
    </location>
</feature>
<feature type="region of interest" description="Disordered" evidence="3">
    <location>
        <begin position="442"/>
        <end position="562"/>
    </location>
</feature>